<dbReference type="GeneID" id="27708881"/>
<gene>
    <name evidence="1" type="ORF">Z520_03135</name>
</gene>
<accession>A0A0D2K6S1</accession>
<dbReference type="Proteomes" id="UP000053411">
    <property type="component" value="Unassembled WGS sequence"/>
</dbReference>
<dbReference type="EMBL" id="KN848065">
    <property type="protein sequence ID" value="KIY01583.1"/>
    <property type="molecule type" value="Genomic_DNA"/>
</dbReference>
<name>A0A0D2K6S1_9EURO</name>
<evidence type="ECO:0000313" key="1">
    <source>
        <dbReference type="EMBL" id="KIY01583.1"/>
    </source>
</evidence>
<evidence type="ECO:0000313" key="2">
    <source>
        <dbReference type="Proteomes" id="UP000053411"/>
    </source>
</evidence>
<dbReference type="VEuPathDB" id="FungiDB:Z520_03135"/>
<organism evidence="1 2">
    <name type="scientific">Fonsecaea multimorphosa CBS 102226</name>
    <dbReference type="NCBI Taxonomy" id="1442371"/>
    <lineage>
        <taxon>Eukaryota</taxon>
        <taxon>Fungi</taxon>
        <taxon>Dikarya</taxon>
        <taxon>Ascomycota</taxon>
        <taxon>Pezizomycotina</taxon>
        <taxon>Eurotiomycetes</taxon>
        <taxon>Chaetothyriomycetidae</taxon>
        <taxon>Chaetothyriales</taxon>
        <taxon>Herpotrichiellaceae</taxon>
        <taxon>Fonsecaea</taxon>
    </lineage>
</organism>
<keyword evidence="2" id="KW-1185">Reference proteome</keyword>
<reference evidence="1 2" key="1">
    <citation type="submission" date="2015-01" db="EMBL/GenBank/DDBJ databases">
        <title>The Genome Sequence of Fonsecaea multimorphosa CBS 102226.</title>
        <authorList>
            <consortium name="The Broad Institute Genomics Platform"/>
            <person name="Cuomo C."/>
            <person name="de Hoog S."/>
            <person name="Gorbushina A."/>
            <person name="Stielow B."/>
            <person name="Teixiera M."/>
            <person name="Abouelleil A."/>
            <person name="Chapman S.B."/>
            <person name="Priest M."/>
            <person name="Young S.K."/>
            <person name="Wortman J."/>
            <person name="Nusbaum C."/>
            <person name="Birren B."/>
        </authorList>
    </citation>
    <scope>NUCLEOTIDE SEQUENCE [LARGE SCALE GENOMIC DNA]</scope>
    <source>
        <strain evidence="1 2">CBS 102226</strain>
    </source>
</reference>
<protein>
    <submittedName>
        <fullName evidence="1">Uncharacterized protein</fullName>
    </submittedName>
</protein>
<dbReference type="STRING" id="1442371.A0A0D2K6S1"/>
<proteinExistence type="predicted"/>
<dbReference type="RefSeq" id="XP_016635705.1">
    <property type="nucleotide sequence ID" value="XM_016773648.1"/>
</dbReference>
<dbReference type="AlphaFoldDB" id="A0A0D2K6S1"/>
<dbReference type="OrthoDB" id="654211at2759"/>
<sequence>MGNGIIDDMRQRLGPVRKGLKNWRAVWNRRLGIDRSNTGSITSFDISIEPETEARSSQEELSIVVERDQGPYHNENWRRPGFWRHASEYWLLCRIFVERMESTEMGLDAAETLSGLENARSRAESKILDRYDETDMEELRRFLLVCVGR</sequence>